<dbReference type="InterPro" id="IPR003715">
    <property type="entry name" value="Poly_export_N"/>
</dbReference>
<evidence type="ECO:0000259" key="5">
    <source>
        <dbReference type="Pfam" id="PF25994"/>
    </source>
</evidence>
<evidence type="ECO:0000256" key="1">
    <source>
        <dbReference type="ARBA" id="ARBA00022729"/>
    </source>
</evidence>
<accession>A0A135HZU7</accession>
<dbReference type="AlphaFoldDB" id="A0A135HZU7"/>
<gene>
    <name evidence="6" type="ORF">ATN84_02765</name>
</gene>
<evidence type="ECO:0000313" key="6">
    <source>
        <dbReference type="EMBL" id="KXF78717.1"/>
    </source>
</evidence>
<protein>
    <submittedName>
        <fullName evidence="6">Sugar ABC transporter substrate-binding protein</fullName>
    </submittedName>
</protein>
<dbReference type="InterPro" id="IPR058781">
    <property type="entry name" value="HH_AprE-like"/>
</dbReference>
<dbReference type="Proteomes" id="UP000070107">
    <property type="component" value="Unassembled WGS sequence"/>
</dbReference>
<dbReference type="Gene3D" id="3.30.1950.10">
    <property type="entry name" value="wza like domain"/>
    <property type="match status" value="1"/>
</dbReference>
<organism evidence="6 7">
    <name type="scientific">Paramesorhizobium deserti</name>
    <dbReference type="NCBI Taxonomy" id="1494590"/>
    <lineage>
        <taxon>Bacteria</taxon>
        <taxon>Pseudomonadati</taxon>
        <taxon>Pseudomonadota</taxon>
        <taxon>Alphaproteobacteria</taxon>
        <taxon>Hyphomicrobiales</taxon>
        <taxon>Phyllobacteriaceae</taxon>
        <taxon>Paramesorhizobium</taxon>
    </lineage>
</organism>
<evidence type="ECO:0000259" key="4">
    <source>
        <dbReference type="Pfam" id="PF02563"/>
    </source>
</evidence>
<dbReference type="GO" id="GO:0015159">
    <property type="term" value="F:polysaccharide transmembrane transporter activity"/>
    <property type="evidence" value="ECO:0007669"/>
    <property type="project" value="InterPro"/>
</dbReference>
<evidence type="ECO:0000313" key="7">
    <source>
        <dbReference type="Proteomes" id="UP000070107"/>
    </source>
</evidence>
<dbReference type="Pfam" id="PF02563">
    <property type="entry name" value="Poly_export"/>
    <property type="match status" value="1"/>
</dbReference>
<name>A0A135HZU7_9HYPH</name>
<feature type="signal peptide" evidence="3">
    <location>
        <begin position="1"/>
        <end position="34"/>
    </location>
</feature>
<dbReference type="PANTHER" id="PTHR33619:SF3">
    <property type="entry name" value="POLYSACCHARIDE EXPORT PROTEIN GFCE-RELATED"/>
    <property type="match status" value="1"/>
</dbReference>
<evidence type="ECO:0000256" key="2">
    <source>
        <dbReference type="SAM" id="Coils"/>
    </source>
</evidence>
<dbReference type="OrthoDB" id="9798876at2"/>
<dbReference type="PANTHER" id="PTHR33619">
    <property type="entry name" value="POLYSACCHARIDE EXPORT PROTEIN GFCE-RELATED"/>
    <property type="match status" value="1"/>
</dbReference>
<feature type="coiled-coil region" evidence="2">
    <location>
        <begin position="230"/>
        <end position="264"/>
    </location>
</feature>
<sequence length="415" mass="45268">MREARAALSKKSITLRSTSVLAGFLWLGSLTALAAETGGYRINPNDVLQITVYGQTDLTGQYPVGPDGSIGYPIVGNVTVSGLTSTEVGERLGKALAQHIPGLAVTATISQYAPVFVLGDIRTPGKYEYRPGMIALELLALGGGAGRGENPSVTAGMQMISAQQEYADLQLQMFALQVKRTRTEAELEGHAFEYTLPATANSPDEQQKQRVINGEMTLFEIRRSTMAAEERALEAQVDSYSDEIRTLQESIRLHNTEIALLQENVNSSKTLVDRGLAAKSSLREMERELSSTRRGALELGSFLARARQNQLAVKQRIASLGDIRKNESAASLQEIDLSLARMKRKSQSLLDSMAEIAKASGNVSSSDIARRMTFTVLRSGNNNYQEIAANERTEIKPGDILRVEFDLSKLTEPRS</sequence>
<keyword evidence="1 3" id="KW-0732">Signal</keyword>
<feature type="domain" description="AprE-like long alpha-helical hairpin" evidence="5">
    <location>
        <begin position="162"/>
        <end position="350"/>
    </location>
</feature>
<evidence type="ECO:0000256" key="3">
    <source>
        <dbReference type="SAM" id="SignalP"/>
    </source>
</evidence>
<proteinExistence type="predicted"/>
<dbReference type="EMBL" id="LNTU01000001">
    <property type="protein sequence ID" value="KXF78717.1"/>
    <property type="molecule type" value="Genomic_DNA"/>
</dbReference>
<keyword evidence="2" id="KW-0175">Coiled coil</keyword>
<dbReference type="InterPro" id="IPR049712">
    <property type="entry name" value="Poly_export"/>
</dbReference>
<dbReference type="Pfam" id="PF25994">
    <property type="entry name" value="HH_AprE"/>
    <property type="match status" value="1"/>
</dbReference>
<reference evidence="6 7" key="1">
    <citation type="submission" date="2015-11" db="EMBL/GenBank/DDBJ databases">
        <title>Draft genome sequence of Paramesorhizobium deserti A-3-E, a strain highly resistant to diverse beta-lactam antibiotics.</title>
        <authorList>
            <person name="Lv R."/>
            <person name="Yang X."/>
            <person name="Fang N."/>
            <person name="Guo J."/>
            <person name="Luo X."/>
            <person name="Peng F."/>
            <person name="Yang R."/>
            <person name="Cui Y."/>
            <person name="Fang C."/>
            <person name="Song Y."/>
        </authorList>
    </citation>
    <scope>NUCLEOTIDE SEQUENCE [LARGE SCALE GENOMIC DNA]</scope>
    <source>
        <strain evidence="6 7">A-3-E</strain>
    </source>
</reference>
<feature type="chain" id="PRO_5007465456" evidence="3">
    <location>
        <begin position="35"/>
        <end position="415"/>
    </location>
</feature>
<comment type="caution">
    <text evidence="6">The sequence shown here is derived from an EMBL/GenBank/DDBJ whole genome shotgun (WGS) entry which is preliminary data.</text>
</comment>
<feature type="domain" description="Polysaccharide export protein N-terminal" evidence="4">
    <location>
        <begin position="36"/>
        <end position="108"/>
    </location>
</feature>
<keyword evidence="7" id="KW-1185">Reference proteome</keyword>
<dbReference type="RefSeq" id="WP_068879986.1">
    <property type="nucleotide sequence ID" value="NZ_LNTU01000001.1"/>
</dbReference>
<dbReference type="STRING" id="1494590.ATN84_02765"/>